<dbReference type="EMBL" id="PZQS01000012">
    <property type="protein sequence ID" value="PVD21000.1"/>
    <property type="molecule type" value="Genomic_DNA"/>
</dbReference>
<feature type="coiled-coil region" evidence="1">
    <location>
        <begin position="87"/>
        <end position="119"/>
    </location>
</feature>
<protein>
    <submittedName>
        <fullName evidence="3">Uncharacterized protein</fullName>
    </submittedName>
</protein>
<sequence length="382" mass="43326">MAEKATKTAEFNKNILQLQKQLVKSRAEVEMLKDKLNCLIFLVKRSWKGDRKASMHLANIVGMEVPAGLMDDLEGRPASVIQLFSTKSAAEQNWERLNAELQEEEHAILQQKIQERQTQHLKSRSQFMDEVMINHYRDMSHVKLRQPRSWTLEQVDQHFLMKHNKKKETLIGPAVRTLQRGRSASLPHQKSCGDEVEQADLKLQGFFVGNSSLGTQNYGAEDTKNLFNADKIVKRKPRPFSSAHLREKDNIRAQPRSAGLTRSNSQAFVTQEGERSWGNKTTRPASANVPCNKKTPAMDKSNNCQDQNSPDSGITPPSPGHVLVESDLEDETTFSSVTPQAKNSSHLPQSMEVLSNDLKKVEEMERLFKNSMFSVQEKLDFT</sequence>
<reference evidence="3 4" key="1">
    <citation type="submission" date="2018-04" db="EMBL/GenBank/DDBJ databases">
        <title>The genome of golden apple snail Pomacea canaliculata provides insight into stress tolerance and invasive adaptation.</title>
        <authorList>
            <person name="Liu C."/>
            <person name="Liu B."/>
            <person name="Ren Y."/>
            <person name="Zhang Y."/>
            <person name="Wang H."/>
            <person name="Li S."/>
            <person name="Jiang F."/>
            <person name="Yin L."/>
            <person name="Zhang G."/>
            <person name="Qian W."/>
            <person name="Fan W."/>
        </authorList>
    </citation>
    <scope>NUCLEOTIDE SEQUENCE [LARGE SCALE GENOMIC DNA]</scope>
    <source>
        <strain evidence="3">SZHN2017</strain>
        <tissue evidence="3">Muscle</tissue>
    </source>
</reference>
<feature type="compositionally biased region" description="Polar residues" evidence="2">
    <location>
        <begin position="260"/>
        <end position="269"/>
    </location>
</feature>
<accession>A0A2T7NIJ6</accession>
<name>A0A2T7NIJ6_POMCA</name>
<evidence type="ECO:0000313" key="4">
    <source>
        <dbReference type="Proteomes" id="UP000245119"/>
    </source>
</evidence>
<dbReference type="Proteomes" id="UP000245119">
    <property type="component" value="Linkage Group LG12"/>
</dbReference>
<gene>
    <name evidence="3" type="ORF">C0Q70_19164</name>
</gene>
<evidence type="ECO:0000256" key="2">
    <source>
        <dbReference type="SAM" id="MobiDB-lite"/>
    </source>
</evidence>
<feature type="compositionally biased region" description="Polar residues" evidence="2">
    <location>
        <begin position="300"/>
        <end position="312"/>
    </location>
</feature>
<comment type="caution">
    <text evidence="3">The sequence shown here is derived from an EMBL/GenBank/DDBJ whole genome shotgun (WGS) entry which is preliminary data.</text>
</comment>
<keyword evidence="4" id="KW-1185">Reference proteome</keyword>
<dbReference type="AlphaFoldDB" id="A0A2T7NIJ6"/>
<evidence type="ECO:0000313" key="3">
    <source>
        <dbReference type="EMBL" id="PVD21000.1"/>
    </source>
</evidence>
<dbReference type="OrthoDB" id="10015020at2759"/>
<evidence type="ECO:0000256" key="1">
    <source>
        <dbReference type="SAM" id="Coils"/>
    </source>
</evidence>
<organism evidence="3 4">
    <name type="scientific">Pomacea canaliculata</name>
    <name type="common">Golden apple snail</name>
    <dbReference type="NCBI Taxonomy" id="400727"/>
    <lineage>
        <taxon>Eukaryota</taxon>
        <taxon>Metazoa</taxon>
        <taxon>Spiralia</taxon>
        <taxon>Lophotrochozoa</taxon>
        <taxon>Mollusca</taxon>
        <taxon>Gastropoda</taxon>
        <taxon>Caenogastropoda</taxon>
        <taxon>Architaenioglossa</taxon>
        <taxon>Ampullarioidea</taxon>
        <taxon>Ampullariidae</taxon>
        <taxon>Pomacea</taxon>
    </lineage>
</organism>
<keyword evidence="1" id="KW-0175">Coiled coil</keyword>
<feature type="region of interest" description="Disordered" evidence="2">
    <location>
        <begin position="252"/>
        <end position="321"/>
    </location>
</feature>
<proteinExistence type="predicted"/>